<dbReference type="VEuPathDB" id="FungiDB:PGTG_09568"/>
<dbReference type="InParanoid" id="E3KHT0"/>
<proteinExistence type="predicted"/>
<dbReference type="OrthoDB" id="2506563at2759"/>
<name>E3KHT0_PUCGT</name>
<protein>
    <submittedName>
        <fullName evidence="1">Uncharacterized protein</fullName>
    </submittedName>
</protein>
<organism evidence="1 2">
    <name type="scientific">Puccinia graminis f. sp. tritici (strain CRL 75-36-700-3 / race SCCL)</name>
    <name type="common">Black stem rust fungus</name>
    <dbReference type="NCBI Taxonomy" id="418459"/>
    <lineage>
        <taxon>Eukaryota</taxon>
        <taxon>Fungi</taxon>
        <taxon>Dikarya</taxon>
        <taxon>Basidiomycota</taxon>
        <taxon>Pucciniomycotina</taxon>
        <taxon>Pucciniomycetes</taxon>
        <taxon>Pucciniales</taxon>
        <taxon>Pucciniaceae</taxon>
        <taxon>Puccinia</taxon>
    </lineage>
</organism>
<keyword evidence="2" id="KW-1185">Reference proteome</keyword>
<accession>E3KHT0</accession>
<dbReference type="GeneID" id="10532543"/>
<dbReference type="EMBL" id="DS178288">
    <property type="protein sequence ID" value="EFP83855.2"/>
    <property type="molecule type" value="Genomic_DNA"/>
</dbReference>
<dbReference type="Proteomes" id="UP000008783">
    <property type="component" value="Unassembled WGS sequence"/>
</dbReference>
<dbReference type="AlphaFoldDB" id="E3KHT0"/>
<evidence type="ECO:0000313" key="2">
    <source>
        <dbReference type="Proteomes" id="UP000008783"/>
    </source>
</evidence>
<reference evidence="2" key="2">
    <citation type="journal article" date="2011" name="Proc. Natl. Acad. Sci. U.S.A.">
        <title>Obligate biotrophy features unraveled by the genomic analysis of rust fungi.</title>
        <authorList>
            <person name="Duplessis S."/>
            <person name="Cuomo C.A."/>
            <person name="Lin Y.-C."/>
            <person name="Aerts A."/>
            <person name="Tisserant E."/>
            <person name="Veneault-Fourrey C."/>
            <person name="Joly D.L."/>
            <person name="Hacquard S."/>
            <person name="Amselem J."/>
            <person name="Cantarel B.L."/>
            <person name="Chiu R."/>
            <person name="Coutinho P.M."/>
            <person name="Feau N."/>
            <person name="Field M."/>
            <person name="Frey P."/>
            <person name="Gelhaye E."/>
            <person name="Goldberg J."/>
            <person name="Grabherr M.G."/>
            <person name="Kodira C.D."/>
            <person name="Kohler A."/>
            <person name="Kuees U."/>
            <person name="Lindquist E.A."/>
            <person name="Lucas S.M."/>
            <person name="Mago R."/>
            <person name="Mauceli E."/>
            <person name="Morin E."/>
            <person name="Murat C."/>
            <person name="Pangilinan J.L."/>
            <person name="Park R."/>
            <person name="Pearson M."/>
            <person name="Quesneville H."/>
            <person name="Rouhier N."/>
            <person name="Sakthikumar S."/>
            <person name="Salamov A.A."/>
            <person name="Schmutz J."/>
            <person name="Selles B."/>
            <person name="Shapiro H."/>
            <person name="Tanguay P."/>
            <person name="Tuskan G.A."/>
            <person name="Henrissat B."/>
            <person name="Van de Peer Y."/>
            <person name="Rouze P."/>
            <person name="Ellis J.G."/>
            <person name="Dodds P.N."/>
            <person name="Schein J.E."/>
            <person name="Zhong S."/>
            <person name="Hamelin R.C."/>
            <person name="Grigoriev I.V."/>
            <person name="Szabo L.J."/>
            <person name="Martin F."/>
        </authorList>
    </citation>
    <scope>NUCLEOTIDE SEQUENCE [LARGE SCALE GENOMIC DNA]</scope>
    <source>
        <strain evidence="2">CRL 75-36-700-3 / race SCCL</strain>
    </source>
</reference>
<reference key="1">
    <citation type="submission" date="2007-01" db="EMBL/GenBank/DDBJ databases">
        <title>The Genome Sequence of Puccinia graminis f. sp. tritici Strain CRL 75-36-700-3.</title>
        <authorList>
            <consortium name="The Broad Institute Genome Sequencing Platform"/>
            <person name="Birren B."/>
            <person name="Lander E."/>
            <person name="Galagan J."/>
            <person name="Nusbaum C."/>
            <person name="Devon K."/>
            <person name="Cuomo C."/>
            <person name="Jaffe D."/>
            <person name="Butler J."/>
            <person name="Alvarez P."/>
            <person name="Gnerre S."/>
            <person name="Grabherr M."/>
            <person name="Mauceli E."/>
            <person name="Brockman W."/>
            <person name="Young S."/>
            <person name="LaButti K."/>
            <person name="Sykes S."/>
            <person name="DeCaprio D."/>
            <person name="Crawford M."/>
            <person name="Koehrsen M."/>
            <person name="Engels R."/>
            <person name="Montgomery P."/>
            <person name="Pearson M."/>
            <person name="Howarth C."/>
            <person name="Larson L."/>
            <person name="White J."/>
            <person name="Zeng Q."/>
            <person name="Kodira C."/>
            <person name="Yandava C."/>
            <person name="Alvarado L."/>
            <person name="O'Leary S."/>
            <person name="Szabo L."/>
            <person name="Dean R."/>
            <person name="Schein J."/>
        </authorList>
    </citation>
    <scope>NUCLEOTIDE SEQUENCE</scope>
    <source>
        <strain>CRL 75-36-700-3</strain>
    </source>
</reference>
<sequence>MLGNFYKREGHYRIKIKTVHHNHTASGDPYIHPIHRQLTDSQKARVTELTHAGVAPLKIKSALVQDTNDPLHATLNTIYNHRGKMFNEELDGRTPFEALVHQICKHQFYFMMDSVEGCQPQ</sequence>
<dbReference type="KEGG" id="pgr:PGTG_09568"/>
<dbReference type="RefSeq" id="XP_003328274.2">
    <property type="nucleotide sequence ID" value="XM_003328226.2"/>
</dbReference>
<gene>
    <name evidence="1" type="ORF">PGTG_09568</name>
</gene>
<evidence type="ECO:0000313" key="1">
    <source>
        <dbReference type="EMBL" id="EFP83855.2"/>
    </source>
</evidence>
<dbReference type="HOGENOM" id="CLU_2039206_0_0_1"/>